<reference evidence="1 2" key="1">
    <citation type="submission" date="2021-06" db="EMBL/GenBank/DDBJ databases">
        <title>Caerostris darwini draft genome.</title>
        <authorList>
            <person name="Kono N."/>
            <person name="Arakawa K."/>
        </authorList>
    </citation>
    <scope>NUCLEOTIDE SEQUENCE [LARGE SCALE GENOMIC DNA]</scope>
</reference>
<accession>A0AAV4UJY3</accession>
<dbReference type="AlphaFoldDB" id="A0AAV4UJY3"/>
<keyword evidence="2" id="KW-1185">Reference proteome</keyword>
<dbReference type="Proteomes" id="UP001054837">
    <property type="component" value="Unassembled WGS sequence"/>
</dbReference>
<organism evidence="1 2">
    <name type="scientific">Caerostris darwini</name>
    <dbReference type="NCBI Taxonomy" id="1538125"/>
    <lineage>
        <taxon>Eukaryota</taxon>
        <taxon>Metazoa</taxon>
        <taxon>Ecdysozoa</taxon>
        <taxon>Arthropoda</taxon>
        <taxon>Chelicerata</taxon>
        <taxon>Arachnida</taxon>
        <taxon>Araneae</taxon>
        <taxon>Araneomorphae</taxon>
        <taxon>Entelegynae</taxon>
        <taxon>Araneoidea</taxon>
        <taxon>Araneidae</taxon>
        <taxon>Caerostris</taxon>
    </lineage>
</organism>
<sequence length="95" mass="11174">MNTYLLFERKVNDEKKERRIINLTRTCSSDVFCQKMSPFPQQAACFNLFNSLPLPVFFPPLHPSPTRSKTARIEQVWERLHRMMQHEGGVSFGFL</sequence>
<protein>
    <submittedName>
        <fullName evidence="1">Uncharacterized protein</fullName>
    </submittedName>
</protein>
<comment type="caution">
    <text evidence="1">The sequence shown here is derived from an EMBL/GenBank/DDBJ whole genome shotgun (WGS) entry which is preliminary data.</text>
</comment>
<evidence type="ECO:0000313" key="2">
    <source>
        <dbReference type="Proteomes" id="UP001054837"/>
    </source>
</evidence>
<dbReference type="EMBL" id="BPLQ01011465">
    <property type="protein sequence ID" value="GIY58157.1"/>
    <property type="molecule type" value="Genomic_DNA"/>
</dbReference>
<evidence type="ECO:0000313" key="1">
    <source>
        <dbReference type="EMBL" id="GIY58157.1"/>
    </source>
</evidence>
<name>A0AAV4UJY3_9ARAC</name>
<gene>
    <name evidence="1" type="ORF">CDAR_313101</name>
</gene>
<proteinExistence type="predicted"/>